<keyword evidence="2" id="KW-0067">ATP-binding</keyword>
<dbReference type="RefSeq" id="WP_249699700.1">
    <property type="nucleotide sequence ID" value="NZ_JAMFLX010000013.1"/>
</dbReference>
<feature type="binding site" evidence="2">
    <location>
        <position position="47"/>
    </location>
    <ligand>
        <name>Mg(2+)</name>
        <dbReference type="ChEBI" id="CHEBI:18420"/>
        <label>2</label>
    </ligand>
</feature>
<feature type="binding site" evidence="2">
    <location>
        <position position="54"/>
    </location>
    <ligand>
        <name>substrate</name>
    </ligand>
</feature>
<dbReference type="InterPro" id="IPR010918">
    <property type="entry name" value="PurM-like_C_dom"/>
</dbReference>
<dbReference type="NCBIfam" id="TIGR01379">
    <property type="entry name" value="thiL"/>
    <property type="match status" value="1"/>
</dbReference>
<dbReference type="EC" id="2.7.4.16" evidence="2"/>
<feature type="binding site" evidence="2">
    <location>
        <position position="75"/>
    </location>
    <ligand>
        <name>Mg(2+)</name>
        <dbReference type="ChEBI" id="CHEBI:18420"/>
        <label>3</label>
    </ligand>
</feature>
<dbReference type="Gene3D" id="3.90.650.10">
    <property type="entry name" value="PurM-like C-terminal domain"/>
    <property type="match status" value="1"/>
</dbReference>
<gene>
    <name evidence="2 5" type="primary">thiL</name>
    <name evidence="5" type="ORF">M3P05_11145</name>
</gene>
<dbReference type="CDD" id="cd02194">
    <property type="entry name" value="ThiL"/>
    <property type="match status" value="1"/>
</dbReference>
<dbReference type="GO" id="GO:0009030">
    <property type="term" value="F:thiamine-phosphate kinase activity"/>
    <property type="evidence" value="ECO:0007669"/>
    <property type="project" value="UniProtKB-EC"/>
</dbReference>
<name>A0ABT0PGH0_9GAMM</name>
<comment type="function">
    <text evidence="2">Catalyzes the ATP-dependent phosphorylation of thiamine-monophosphate (TMP) to form thiamine-pyrophosphate (TPP), the active form of vitamin B1.</text>
</comment>
<dbReference type="Pfam" id="PF00586">
    <property type="entry name" value="AIRS"/>
    <property type="match status" value="1"/>
</dbReference>
<feature type="binding site" evidence="2">
    <location>
        <position position="146"/>
    </location>
    <ligand>
        <name>ATP</name>
        <dbReference type="ChEBI" id="CHEBI:30616"/>
    </ligand>
</feature>
<comment type="caution">
    <text evidence="2">Lacks conserved residue(s) required for the propagation of feature annotation.</text>
</comment>
<feature type="binding site" evidence="2">
    <location>
        <position position="47"/>
    </location>
    <ligand>
        <name>Mg(2+)</name>
        <dbReference type="ChEBI" id="CHEBI:18420"/>
        <label>1</label>
    </ligand>
</feature>
<dbReference type="SUPFAM" id="SSF55326">
    <property type="entry name" value="PurM N-terminal domain-like"/>
    <property type="match status" value="1"/>
</dbReference>
<keyword evidence="1 2" id="KW-0784">Thiamine biosynthesis</keyword>
<dbReference type="InterPro" id="IPR036676">
    <property type="entry name" value="PurM-like_C_sf"/>
</dbReference>
<dbReference type="Pfam" id="PF02769">
    <property type="entry name" value="AIRS_C"/>
    <property type="match status" value="1"/>
</dbReference>
<comment type="catalytic activity">
    <reaction evidence="2">
        <text>thiamine phosphate + ATP = thiamine diphosphate + ADP</text>
        <dbReference type="Rhea" id="RHEA:15913"/>
        <dbReference type="ChEBI" id="CHEBI:30616"/>
        <dbReference type="ChEBI" id="CHEBI:37575"/>
        <dbReference type="ChEBI" id="CHEBI:58937"/>
        <dbReference type="ChEBI" id="CHEBI:456216"/>
        <dbReference type="EC" id="2.7.4.16"/>
    </reaction>
</comment>
<feature type="binding site" evidence="2">
    <location>
        <position position="75"/>
    </location>
    <ligand>
        <name>Mg(2+)</name>
        <dbReference type="ChEBI" id="CHEBI:18420"/>
        <label>4</label>
    </ligand>
</feature>
<comment type="caution">
    <text evidence="5">The sequence shown here is derived from an EMBL/GenBank/DDBJ whole genome shotgun (WGS) entry which is preliminary data.</text>
</comment>
<feature type="binding site" evidence="2">
    <location>
        <position position="262"/>
    </location>
    <ligand>
        <name>substrate</name>
    </ligand>
</feature>
<dbReference type="PANTHER" id="PTHR30270">
    <property type="entry name" value="THIAMINE-MONOPHOSPHATE KINASE"/>
    <property type="match status" value="1"/>
</dbReference>
<feature type="binding site" evidence="2">
    <location>
        <position position="75"/>
    </location>
    <ligand>
        <name>Mg(2+)</name>
        <dbReference type="ChEBI" id="CHEBI:18420"/>
        <label>2</label>
    </ligand>
</feature>
<organism evidence="5 6">
    <name type="scientific">Parendozoicomonas callyspongiae</name>
    <dbReference type="NCBI Taxonomy" id="2942213"/>
    <lineage>
        <taxon>Bacteria</taxon>
        <taxon>Pseudomonadati</taxon>
        <taxon>Pseudomonadota</taxon>
        <taxon>Gammaproteobacteria</taxon>
        <taxon>Oceanospirillales</taxon>
        <taxon>Endozoicomonadaceae</taxon>
        <taxon>Parendozoicomonas</taxon>
    </lineage>
</organism>
<dbReference type="HAMAP" id="MF_02128">
    <property type="entry name" value="TMP_kinase"/>
    <property type="match status" value="1"/>
</dbReference>
<evidence type="ECO:0000259" key="3">
    <source>
        <dbReference type="Pfam" id="PF00586"/>
    </source>
</evidence>
<reference evidence="5 6" key="1">
    <citation type="submission" date="2022-05" db="EMBL/GenBank/DDBJ databases">
        <authorList>
            <person name="Park J.-S."/>
        </authorList>
    </citation>
    <scope>NUCLEOTIDE SEQUENCE [LARGE SCALE GENOMIC DNA]</scope>
    <source>
        <strain evidence="5 6">2012CJ34-2</strain>
    </source>
</reference>
<dbReference type="InterPro" id="IPR016188">
    <property type="entry name" value="PurM-like_N"/>
</dbReference>
<evidence type="ECO:0000259" key="4">
    <source>
        <dbReference type="Pfam" id="PF02769"/>
    </source>
</evidence>
<dbReference type="SUPFAM" id="SSF56042">
    <property type="entry name" value="PurM C-terminal domain-like"/>
    <property type="match status" value="1"/>
</dbReference>
<keyword evidence="2 5" id="KW-0418">Kinase</keyword>
<dbReference type="InterPro" id="IPR006283">
    <property type="entry name" value="ThiL-like"/>
</dbReference>
<feature type="binding site" evidence="2">
    <location>
        <position position="30"/>
    </location>
    <ligand>
        <name>Mg(2+)</name>
        <dbReference type="ChEBI" id="CHEBI:18420"/>
        <label>4</label>
    </ligand>
</feature>
<feature type="binding site" evidence="2">
    <location>
        <position position="45"/>
    </location>
    <ligand>
        <name>Mg(2+)</name>
        <dbReference type="ChEBI" id="CHEBI:18420"/>
        <label>4</label>
    </ligand>
</feature>
<feature type="binding site" evidence="2">
    <location>
        <position position="30"/>
    </location>
    <ligand>
        <name>Mg(2+)</name>
        <dbReference type="ChEBI" id="CHEBI:18420"/>
        <label>3</label>
    </ligand>
</feature>
<dbReference type="Proteomes" id="UP001203338">
    <property type="component" value="Unassembled WGS sequence"/>
</dbReference>
<dbReference type="Gene3D" id="3.30.1330.10">
    <property type="entry name" value="PurM-like, N-terminal domain"/>
    <property type="match status" value="1"/>
</dbReference>
<feature type="binding site" evidence="2">
    <location>
        <position position="212"/>
    </location>
    <ligand>
        <name>Mg(2+)</name>
        <dbReference type="ChEBI" id="CHEBI:18420"/>
        <label>3</label>
    </ligand>
</feature>
<dbReference type="PIRSF" id="PIRSF005303">
    <property type="entry name" value="Thiam_monoph_kin"/>
    <property type="match status" value="1"/>
</dbReference>
<feature type="binding site" evidence="2">
    <location>
        <position position="215"/>
    </location>
    <ligand>
        <name>Mg(2+)</name>
        <dbReference type="ChEBI" id="CHEBI:18420"/>
        <label>5</label>
    </ligand>
</feature>
<keyword evidence="2" id="KW-0479">Metal-binding</keyword>
<feature type="binding site" evidence="2">
    <location>
        <position position="214"/>
    </location>
    <ligand>
        <name>ATP</name>
        <dbReference type="ChEBI" id="CHEBI:30616"/>
    </ligand>
</feature>
<accession>A0ABT0PGH0</accession>
<keyword evidence="2" id="KW-0460">Magnesium</keyword>
<keyword evidence="2" id="KW-0547">Nucleotide-binding</keyword>
<comment type="miscellaneous">
    <text evidence="2">Reaction mechanism of ThiL seems to utilize a direct, inline transfer of the gamma-phosphate of ATP to TMP rather than a phosphorylated enzyme intermediate.</text>
</comment>
<feature type="domain" description="PurM-like C-terminal" evidence="4">
    <location>
        <begin position="150"/>
        <end position="246"/>
    </location>
</feature>
<evidence type="ECO:0000256" key="1">
    <source>
        <dbReference type="ARBA" id="ARBA00022977"/>
    </source>
</evidence>
<feature type="domain" description="PurM-like N-terminal" evidence="3">
    <location>
        <begin position="28"/>
        <end position="138"/>
    </location>
</feature>
<sequence length="315" mass="33558">MDEFSLIRTIFQRPELTTAGGQLDMGIGDDCALVPLSSEHQLVQSIDTLVADVHFPAGGDPFLIGYRSLAVSVSDLAAMGATPHSFFLALTLPEADTKWLEQFSNGLAAMAKEAGISLAGGDTTCGPLTISVHVQGFVPKGRALMRSGGKPGDLIYVSGHTGEACAALPYILNQRAVTTKAEQKLVDRYWQPTPRIKLGQWLLEHGATAAIDISDGLAGDLGHILKASGCGAELNSSRVPISPELKETCGEWALDKALCGGDDYELCFCWPAGKAIPSDIPVTARNLGFMTDRSEQFLIDGQDVSNFCAGSYRHF</sequence>
<comment type="pathway">
    <text evidence="2">Cofactor biosynthesis; thiamine diphosphate biosynthesis; thiamine diphosphate from thiamine phosphate: step 1/1.</text>
</comment>
<keyword evidence="6" id="KW-1185">Reference proteome</keyword>
<comment type="similarity">
    <text evidence="2">Belongs to the thiamine-monophosphate kinase family.</text>
</comment>
<keyword evidence="2 5" id="KW-0808">Transferase</keyword>
<feature type="binding site" evidence="2">
    <location>
        <position position="122"/>
    </location>
    <ligand>
        <name>Mg(2+)</name>
        <dbReference type="ChEBI" id="CHEBI:18420"/>
        <label>1</label>
    </ligand>
</feature>
<feature type="binding site" evidence="2">
    <location>
        <begin position="121"/>
        <end position="122"/>
    </location>
    <ligand>
        <name>ATP</name>
        <dbReference type="ChEBI" id="CHEBI:30616"/>
    </ligand>
</feature>
<dbReference type="EMBL" id="JAMFLX010000013">
    <property type="protein sequence ID" value="MCL6270477.1"/>
    <property type="molecule type" value="Genomic_DNA"/>
</dbReference>
<dbReference type="PANTHER" id="PTHR30270:SF0">
    <property type="entry name" value="THIAMINE-MONOPHOSPHATE KINASE"/>
    <property type="match status" value="1"/>
</dbReference>
<protein>
    <recommendedName>
        <fullName evidence="2">Thiamine-monophosphate kinase</fullName>
        <shortName evidence="2">TMP kinase</shortName>
        <shortName evidence="2">Thiamine-phosphate kinase</shortName>
        <ecNumber evidence="2">2.7.4.16</ecNumber>
    </recommendedName>
</protein>
<evidence type="ECO:0000313" key="5">
    <source>
        <dbReference type="EMBL" id="MCL6270477.1"/>
    </source>
</evidence>
<proteinExistence type="inferred from homology"/>
<evidence type="ECO:0000256" key="2">
    <source>
        <dbReference type="HAMAP-Rule" id="MF_02128"/>
    </source>
</evidence>
<evidence type="ECO:0000313" key="6">
    <source>
        <dbReference type="Proteomes" id="UP001203338"/>
    </source>
</evidence>
<feature type="binding site" evidence="2">
    <location>
        <position position="312"/>
    </location>
    <ligand>
        <name>substrate</name>
    </ligand>
</feature>
<dbReference type="InterPro" id="IPR036921">
    <property type="entry name" value="PurM-like_N_sf"/>
</dbReference>